<dbReference type="KEGG" id="mant:BHD05_09835"/>
<keyword evidence="3" id="KW-1185">Reference proteome</keyword>
<reference evidence="2 3" key="1">
    <citation type="submission" date="2016-09" db="EMBL/GenBank/DDBJ databases">
        <title>Complete genome sequence of microbes from the polar regions.</title>
        <authorList>
            <person name="Liao L."/>
            <person name="Chen B."/>
        </authorList>
    </citation>
    <scope>NUCLEOTIDE SEQUENCE [LARGE SCALE GENOMIC DNA]</scope>
    <source>
        <strain evidence="2 3">ZS314</strain>
    </source>
</reference>
<protein>
    <recommendedName>
        <fullName evidence="4">DUF2238 domain-containing protein</fullName>
    </recommendedName>
</protein>
<dbReference type="RefSeq" id="WP_161886274.1">
    <property type="nucleotide sequence ID" value="NZ_CP017146.1"/>
</dbReference>
<feature type="transmembrane region" description="Helical" evidence="1">
    <location>
        <begin position="95"/>
        <end position="113"/>
    </location>
</feature>
<feature type="transmembrane region" description="Helical" evidence="1">
    <location>
        <begin position="125"/>
        <end position="148"/>
    </location>
</feature>
<keyword evidence="1" id="KW-1133">Transmembrane helix</keyword>
<evidence type="ECO:0000313" key="3">
    <source>
        <dbReference type="Proteomes" id="UP000464507"/>
    </source>
</evidence>
<sequence length="201" mass="21422">MIRTLLPPARGSAERTADGLRVLAAVCIVVAGIGWGPASGASLAGVTAGMFLPRLLRVRASFDIAFGIGVLVAVWSSVLQIYITTRWWDVPMHLLTNGLWAAVVYISLVRLGVIADAATLPRPMLSAAVMTTALGLSLGVTWEIWEWIGHTYIDEGILVGYNDTVGDLFWGGVGALVAGLFLPFLTNRSVRPESAPRAAEH</sequence>
<feature type="transmembrane region" description="Helical" evidence="1">
    <location>
        <begin position="20"/>
        <end position="52"/>
    </location>
</feature>
<evidence type="ECO:0008006" key="4">
    <source>
        <dbReference type="Google" id="ProtNLM"/>
    </source>
</evidence>
<accession>A0A7L5AHW0</accession>
<proteinExistence type="predicted"/>
<name>A0A7L5AHW0_9MICO</name>
<dbReference type="AlphaFoldDB" id="A0A7L5AHW0"/>
<feature type="transmembrane region" description="Helical" evidence="1">
    <location>
        <begin position="64"/>
        <end position="83"/>
    </location>
</feature>
<dbReference type="Proteomes" id="UP000464507">
    <property type="component" value="Chromosome"/>
</dbReference>
<keyword evidence="1" id="KW-0812">Transmembrane</keyword>
<evidence type="ECO:0000256" key="1">
    <source>
        <dbReference type="SAM" id="Phobius"/>
    </source>
</evidence>
<dbReference type="Pfam" id="PF09997">
    <property type="entry name" value="DUF2238"/>
    <property type="match status" value="1"/>
</dbReference>
<keyword evidence="1" id="KW-0472">Membrane</keyword>
<dbReference type="OrthoDB" id="3790530at2"/>
<organism evidence="2 3">
    <name type="scientific">Marisediminicola antarctica</name>
    <dbReference type="NCBI Taxonomy" id="674079"/>
    <lineage>
        <taxon>Bacteria</taxon>
        <taxon>Bacillati</taxon>
        <taxon>Actinomycetota</taxon>
        <taxon>Actinomycetes</taxon>
        <taxon>Micrococcales</taxon>
        <taxon>Microbacteriaceae</taxon>
        <taxon>Marisediminicola</taxon>
    </lineage>
</organism>
<gene>
    <name evidence="2" type="ORF">BHD05_09835</name>
</gene>
<evidence type="ECO:0000313" key="2">
    <source>
        <dbReference type="EMBL" id="QHO69897.1"/>
    </source>
</evidence>
<dbReference type="InterPro" id="IPR014509">
    <property type="entry name" value="YjdF-like"/>
</dbReference>
<dbReference type="EMBL" id="CP017146">
    <property type="protein sequence ID" value="QHO69897.1"/>
    <property type="molecule type" value="Genomic_DNA"/>
</dbReference>
<feature type="transmembrane region" description="Helical" evidence="1">
    <location>
        <begin position="168"/>
        <end position="185"/>
    </location>
</feature>